<dbReference type="KEGG" id="mng:MNEG_8275"/>
<sequence>MVKRRCPECTKERPEDDMCAQPGFGEICRHCVAEQQRMVAAAEEARRPIEVGLEPEDMGAAAAPAARGRGPRAKSSGAAAGRRARSARGAAAAHDAQLQGKGHQDAPIVLDSDEDVCEAAAPQTTSTEPTAGAGANGRAARRAAANGQPVPPGQLYAVSHGTQQTAAAPVDAHSQGPNLNNATASKQTSG</sequence>
<evidence type="ECO:0000313" key="3">
    <source>
        <dbReference type="Proteomes" id="UP000054498"/>
    </source>
</evidence>
<feature type="compositionally biased region" description="Low complexity" evidence="1">
    <location>
        <begin position="59"/>
        <end position="93"/>
    </location>
</feature>
<feature type="compositionally biased region" description="Low complexity" evidence="1">
    <location>
        <begin position="131"/>
        <end position="147"/>
    </location>
</feature>
<name>A0A0D2KWS3_9CHLO</name>
<proteinExistence type="predicted"/>
<feature type="compositionally biased region" description="Polar residues" evidence="1">
    <location>
        <begin position="175"/>
        <end position="190"/>
    </location>
</feature>
<dbReference type="Proteomes" id="UP000054498">
    <property type="component" value="Unassembled WGS sequence"/>
</dbReference>
<feature type="region of interest" description="Disordered" evidence="1">
    <location>
        <begin position="50"/>
        <end position="190"/>
    </location>
</feature>
<dbReference type="AlphaFoldDB" id="A0A0D2KWS3"/>
<dbReference type="RefSeq" id="XP_013898708.1">
    <property type="nucleotide sequence ID" value="XM_014043254.1"/>
</dbReference>
<gene>
    <name evidence="2" type="ORF">MNEG_8275</name>
</gene>
<keyword evidence="3" id="KW-1185">Reference proteome</keyword>
<protein>
    <submittedName>
        <fullName evidence="2">Uncharacterized protein</fullName>
    </submittedName>
</protein>
<evidence type="ECO:0000256" key="1">
    <source>
        <dbReference type="SAM" id="MobiDB-lite"/>
    </source>
</evidence>
<reference evidence="2 3" key="1">
    <citation type="journal article" date="2013" name="BMC Genomics">
        <title>Reconstruction of the lipid metabolism for the microalga Monoraphidium neglectum from its genome sequence reveals characteristics suitable for biofuel production.</title>
        <authorList>
            <person name="Bogen C."/>
            <person name="Al-Dilaimi A."/>
            <person name="Albersmeier A."/>
            <person name="Wichmann J."/>
            <person name="Grundmann M."/>
            <person name="Rupp O."/>
            <person name="Lauersen K.J."/>
            <person name="Blifernez-Klassen O."/>
            <person name="Kalinowski J."/>
            <person name="Goesmann A."/>
            <person name="Mussgnug J.H."/>
            <person name="Kruse O."/>
        </authorList>
    </citation>
    <scope>NUCLEOTIDE SEQUENCE [LARGE SCALE GENOMIC DNA]</scope>
    <source>
        <strain evidence="2 3">SAG 48.87</strain>
    </source>
</reference>
<accession>A0A0D2KWS3</accession>
<dbReference type="GeneID" id="25741151"/>
<evidence type="ECO:0000313" key="2">
    <source>
        <dbReference type="EMBL" id="KIY99688.1"/>
    </source>
</evidence>
<dbReference type="EMBL" id="KK101772">
    <property type="protein sequence ID" value="KIY99688.1"/>
    <property type="molecule type" value="Genomic_DNA"/>
</dbReference>
<organism evidence="2 3">
    <name type="scientific">Monoraphidium neglectum</name>
    <dbReference type="NCBI Taxonomy" id="145388"/>
    <lineage>
        <taxon>Eukaryota</taxon>
        <taxon>Viridiplantae</taxon>
        <taxon>Chlorophyta</taxon>
        <taxon>core chlorophytes</taxon>
        <taxon>Chlorophyceae</taxon>
        <taxon>CS clade</taxon>
        <taxon>Sphaeropleales</taxon>
        <taxon>Selenastraceae</taxon>
        <taxon>Monoraphidium</taxon>
    </lineage>
</organism>